<comment type="caution">
    <text evidence="8">The sequence shown here is derived from an EMBL/GenBank/DDBJ whole genome shotgun (WGS) entry which is preliminary data.</text>
</comment>
<dbReference type="InterPro" id="IPR015422">
    <property type="entry name" value="PyrdxlP-dep_Trfase_small"/>
</dbReference>
<dbReference type="PROSITE" id="PS00105">
    <property type="entry name" value="AA_TRANSFER_CLASS_1"/>
    <property type="match status" value="1"/>
</dbReference>
<dbReference type="InterPro" id="IPR015421">
    <property type="entry name" value="PyrdxlP-dep_Trfase_major"/>
</dbReference>
<dbReference type="Gene3D" id="3.40.640.10">
    <property type="entry name" value="Type I PLP-dependent aspartate aminotransferase-like (Major domain)"/>
    <property type="match status" value="1"/>
</dbReference>
<evidence type="ECO:0000256" key="6">
    <source>
        <dbReference type="RuleBase" id="RU000481"/>
    </source>
</evidence>
<dbReference type="NCBIfam" id="NF005744">
    <property type="entry name" value="PRK07568.1"/>
    <property type="match status" value="1"/>
</dbReference>
<dbReference type="InterPro" id="IPR004838">
    <property type="entry name" value="NHTrfase_class1_PyrdxlP-BS"/>
</dbReference>
<keyword evidence="4 6" id="KW-0808">Transferase</keyword>
<comment type="similarity">
    <text evidence="2 6">Belongs to the class-I pyridoxal-phosphate-dependent aminotransferase family.</text>
</comment>
<dbReference type="Proteomes" id="UP000284841">
    <property type="component" value="Unassembled WGS sequence"/>
</dbReference>
<reference evidence="8 9" key="1">
    <citation type="submission" date="2018-08" db="EMBL/GenBank/DDBJ databases">
        <title>A genome reference for cultivated species of the human gut microbiota.</title>
        <authorList>
            <person name="Zou Y."/>
            <person name="Xue W."/>
            <person name="Luo G."/>
        </authorList>
    </citation>
    <scope>NUCLEOTIDE SEQUENCE [LARGE SCALE GENOMIC DNA]</scope>
    <source>
        <strain evidence="8 9">AM07-24</strain>
    </source>
</reference>
<dbReference type="EMBL" id="QRMS01000002">
    <property type="protein sequence ID" value="RHJ88244.1"/>
    <property type="molecule type" value="Genomic_DNA"/>
</dbReference>
<protein>
    <recommendedName>
        <fullName evidence="6">Aminotransferase</fullName>
        <ecNumber evidence="6">2.6.1.-</ecNumber>
    </recommendedName>
</protein>
<dbReference type="SUPFAM" id="SSF53383">
    <property type="entry name" value="PLP-dependent transferases"/>
    <property type="match status" value="1"/>
</dbReference>
<dbReference type="AlphaFoldDB" id="A0A415E3T1"/>
<evidence type="ECO:0000256" key="1">
    <source>
        <dbReference type="ARBA" id="ARBA00001933"/>
    </source>
</evidence>
<dbReference type="PANTHER" id="PTHR46383">
    <property type="entry name" value="ASPARTATE AMINOTRANSFERASE"/>
    <property type="match status" value="1"/>
</dbReference>
<evidence type="ECO:0000256" key="3">
    <source>
        <dbReference type="ARBA" id="ARBA00022576"/>
    </source>
</evidence>
<dbReference type="InterPro" id="IPR050596">
    <property type="entry name" value="AspAT/PAT-like"/>
</dbReference>
<evidence type="ECO:0000256" key="2">
    <source>
        <dbReference type="ARBA" id="ARBA00007441"/>
    </source>
</evidence>
<dbReference type="STRING" id="1776384.GCA_900086585_03831"/>
<dbReference type="GO" id="GO:0008483">
    <property type="term" value="F:transaminase activity"/>
    <property type="evidence" value="ECO:0007669"/>
    <property type="project" value="UniProtKB-KW"/>
</dbReference>
<dbReference type="InterPro" id="IPR015424">
    <property type="entry name" value="PyrdxlP-dep_Trfase"/>
</dbReference>
<organism evidence="8 9">
    <name type="scientific">Emergencia timonensis</name>
    <dbReference type="NCBI Taxonomy" id="1776384"/>
    <lineage>
        <taxon>Bacteria</taxon>
        <taxon>Bacillati</taxon>
        <taxon>Bacillota</taxon>
        <taxon>Clostridia</taxon>
        <taxon>Peptostreptococcales</taxon>
        <taxon>Anaerovoracaceae</taxon>
        <taxon>Emergencia</taxon>
    </lineage>
</organism>
<comment type="cofactor">
    <cofactor evidence="1 6">
        <name>pyridoxal 5'-phosphate</name>
        <dbReference type="ChEBI" id="CHEBI:597326"/>
    </cofactor>
</comment>
<dbReference type="EC" id="2.6.1.-" evidence="6"/>
<dbReference type="GO" id="GO:0030170">
    <property type="term" value="F:pyridoxal phosphate binding"/>
    <property type="evidence" value="ECO:0007669"/>
    <property type="project" value="InterPro"/>
</dbReference>
<keyword evidence="5" id="KW-0663">Pyridoxal phosphate</keyword>
<dbReference type="InterPro" id="IPR004839">
    <property type="entry name" value="Aminotransferase_I/II_large"/>
</dbReference>
<accession>A0A415E3T1</accession>
<dbReference type="Gene3D" id="3.90.1150.10">
    <property type="entry name" value="Aspartate Aminotransferase, domain 1"/>
    <property type="match status" value="1"/>
</dbReference>
<keyword evidence="9" id="KW-1185">Reference proteome</keyword>
<evidence type="ECO:0000313" key="8">
    <source>
        <dbReference type="EMBL" id="RHJ88244.1"/>
    </source>
</evidence>
<dbReference type="CDD" id="cd00609">
    <property type="entry name" value="AAT_like"/>
    <property type="match status" value="1"/>
</dbReference>
<dbReference type="PANTHER" id="PTHR46383:SF1">
    <property type="entry name" value="ASPARTATE AMINOTRANSFERASE"/>
    <property type="match status" value="1"/>
</dbReference>
<feature type="domain" description="Aminotransferase class I/classII large" evidence="7">
    <location>
        <begin position="31"/>
        <end position="384"/>
    </location>
</feature>
<sequence>MKLSNKVEAMQFSPIRKFNPIAQKAKDAGKKVYHLNIGQPDVETPECFMDAIRNYENKVIAYAESGGITDLQDAVSDYFKTYGMNIGRENMIVTTGGSEALTMTFLSILNEGDEVLIAEPFYTNYHTFATSAGGKVVPITTKAEEGYHYATREQIEPLITEKTKAICCINPGNPTGTVLTKEEMKLIGDIAKEHDLWIIADEVYREFAYDGREAVSFGQIAEVEDRVIIIDSVSKRFSACGARIGFLISKNTDFIANVMKIAQGRLCVSTVDQVGAAALFRLPKEYYEEVKAEYCARRDVVYEELMKIPGVVGQKPGGSFYLTAKLPVDNIEDFLMFLLTEFDDNGETVMFAPAEGFYATPGLGKDEMRIAYVLNQEDMRRGVELIRLGIEAYNKR</sequence>
<proteinExistence type="inferred from homology"/>
<dbReference type="GeneID" id="83006118"/>
<evidence type="ECO:0000259" key="7">
    <source>
        <dbReference type="Pfam" id="PF00155"/>
    </source>
</evidence>
<evidence type="ECO:0000256" key="5">
    <source>
        <dbReference type="ARBA" id="ARBA00022898"/>
    </source>
</evidence>
<keyword evidence="3 6" id="KW-0032">Aminotransferase</keyword>
<evidence type="ECO:0000256" key="4">
    <source>
        <dbReference type="ARBA" id="ARBA00022679"/>
    </source>
</evidence>
<dbReference type="RefSeq" id="WP_067541912.1">
    <property type="nucleotide sequence ID" value="NZ_AP025567.1"/>
</dbReference>
<dbReference type="Pfam" id="PF00155">
    <property type="entry name" value="Aminotran_1_2"/>
    <property type="match status" value="1"/>
</dbReference>
<dbReference type="GO" id="GO:0006520">
    <property type="term" value="P:amino acid metabolic process"/>
    <property type="evidence" value="ECO:0007669"/>
    <property type="project" value="InterPro"/>
</dbReference>
<gene>
    <name evidence="8" type="ORF">DW099_07470</name>
</gene>
<dbReference type="OrthoDB" id="9802328at2"/>
<evidence type="ECO:0000313" key="9">
    <source>
        <dbReference type="Proteomes" id="UP000284841"/>
    </source>
</evidence>
<name>A0A415E3T1_9FIRM</name>